<protein>
    <submittedName>
        <fullName evidence="1">Uncharacterized protein</fullName>
    </submittedName>
</protein>
<gene>
    <name evidence="1" type="ORF">Xvie_02859</name>
</gene>
<dbReference type="OrthoDB" id="7064725at2"/>
<organism evidence="1 2">
    <name type="scientific">Xenorhabdus vietnamensis</name>
    <dbReference type="NCBI Taxonomy" id="351656"/>
    <lineage>
        <taxon>Bacteria</taxon>
        <taxon>Pseudomonadati</taxon>
        <taxon>Pseudomonadota</taxon>
        <taxon>Gammaproteobacteria</taxon>
        <taxon>Enterobacterales</taxon>
        <taxon>Morganellaceae</taxon>
        <taxon>Xenorhabdus</taxon>
    </lineage>
</organism>
<evidence type="ECO:0000313" key="1">
    <source>
        <dbReference type="EMBL" id="OTA15361.1"/>
    </source>
</evidence>
<dbReference type="AlphaFoldDB" id="A0A1Y2SCV4"/>
<name>A0A1Y2SCV4_9GAMM</name>
<reference evidence="1 2" key="1">
    <citation type="submission" date="2016-10" db="EMBL/GenBank/DDBJ databases">
        <title>Systematic genetic and metabolomic analysis of Xenorhabdus and Photorhabdus spp., highlights the requirements for a dual symbiotic and pathogenic life style.</title>
        <authorList>
            <person name="Tobias N.J."/>
            <person name="Wolff H."/>
            <person name="Djahanschiri B."/>
            <person name="Pidot S.J."/>
            <person name="Stinear T.P."/>
            <person name="Ebersberger I."/>
            <person name="Bode H.B."/>
        </authorList>
    </citation>
    <scope>NUCLEOTIDE SEQUENCE [LARGE SCALE GENOMIC DNA]</scope>
    <source>
        <strain evidence="1 2">DSM 22392</strain>
    </source>
</reference>
<dbReference type="Proteomes" id="UP000194350">
    <property type="component" value="Unassembled WGS sequence"/>
</dbReference>
<dbReference type="EMBL" id="MUBJ01000016">
    <property type="protein sequence ID" value="OTA15361.1"/>
    <property type="molecule type" value="Genomic_DNA"/>
</dbReference>
<evidence type="ECO:0000313" key="2">
    <source>
        <dbReference type="Proteomes" id="UP000194350"/>
    </source>
</evidence>
<accession>A0A1Y2SCV4</accession>
<sequence length="183" mass="21638">MPYQSLSLHELKCLRYLVEHYILTIEVNTLTIDWAEALIISGYDSNNAYILASFSLDKQIESHEVKYYFSLLCEELGSKDVNLEQSLFCLIKLDFLRIANAIDTDSQSCTLYELINQWYDSNNYILSKTLAYWNQTFYYHYDYLRDVEDSNIENEAKSFIAIKSDAVRFYRLFSQLEEMRVPC</sequence>
<comment type="caution">
    <text evidence="1">The sequence shown here is derived from an EMBL/GenBank/DDBJ whole genome shotgun (WGS) entry which is preliminary data.</text>
</comment>
<dbReference type="RefSeq" id="WP_086109930.1">
    <property type="nucleotide sequence ID" value="NZ_CAWNGD010000058.1"/>
</dbReference>
<proteinExistence type="predicted"/>
<keyword evidence="2" id="KW-1185">Reference proteome</keyword>